<accession>A0A327KE46</accession>
<reference evidence="3 4" key="1">
    <citation type="submission" date="2017-07" db="EMBL/GenBank/DDBJ databases">
        <title>Draft Genome Sequences of Select Purple Nonsulfur Bacteria.</title>
        <authorList>
            <person name="Lasarre B."/>
            <person name="Mckinlay J.B."/>
        </authorList>
    </citation>
    <scope>NUCLEOTIDE SEQUENCE [LARGE SCALE GENOMIC DNA]</scope>
    <source>
        <strain evidence="3 4">DSM 11907</strain>
    </source>
</reference>
<protein>
    <recommendedName>
        <fullName evidence="5">YARHG domain-containing protein</fullName>
    </recommendedName>
</protein>
<evidence type="ECO:0000313" key="3">
    <source>
        <dbReference type="EMBL" id="RAI37059.1"/>
    </source>
</evidence>
<dbReference type="EMBL" id="NPEU01000197">
    <property type="protein sequence ID" value="RAI37059.1"/>
    <property type="molecule type" value="Genomic_DNA"/>
</dbReference>
<sequence length="687" mass="74302">MVSARRLAAVTPRLVAVTTVFSLAFATSALILSAPAARAQGAPTCDEAAGVAVLPSPVAPWKGAPLRVLFTSEKPLDGELTLVAPNGTVAAKSRDRRGGPPYFWVAEVAQPAAGTWQVTLSRDGAGSGGTTADCATISREIAVKPTEPPRPKTQGGSVWPVRASWTRANENLFSAWVERLFDAPLDAPPPSWKALHEVLRDRSRNLLFNHLGLAEDQANLVIRPDCADLPYFLRAYFAFKMGLPYGYAKCTRGGGGQAPRCPAWWNIQREEPRAAPPPEEMVASADPAMPPPSSPGLFGMLRQQQQAAAPAPVTPAPGAKPAPKPWSPPPRPAGLVPGFAHYLKWSIGDGVHSGSGRTALADDATDYYPVALSEETLRPGTIYADPYGHLLVIAKRVPQSGDAAGVMLAVDAQPDGTVAIKRFWRGNFLFADDPALGGPGFKRFRPVVLEGGGMRRLTNREIAKNPNYGDVSLDQGRMSVEAFYDRMEDVISPSQLDPLRAMKEAIQALDEQVRARVTSVENGRKYQITGKSADMPDGAAIFETTGAWEDFATPSRDLRLLIAIDVVRGYPDRVARRPERYAMPAGKSVADVKAELETVLAAELSARKFSYPRTDGSQWTLTVKDVVDRVKALEMAYNVNDCAELRWGAPEGSQEASTCKGRASSSQRAKMTDYRAWFAERRRPPRG</sequence>
<evidence type="ECO:0000256" key="2">
    <source>
        <dbReference type="SAM" id="SignalP"/>
    </source>
</evidence>
<dbReference type="Proteomes" id="UP000248863">
    <property type="component" value="Unassembled WGS sequence"/>
</dbReference>
<dbReference type="AlphaFoldDB" id="A0A327KE46"/>
<keyword evidence="2" id="KW-0732">Signal</keyword>
<dbReference type="RefSeq" id="WP_111358273.1">
    <property type="nucleotide sequence ID" value="NZ_NHSK01000134.1"/>
</dbReference>
<organism evidence="3 4">
    <name type="scientific">Rhodoplanes elegans</name>
    <dbReference type="NCBI Taxonomy" id="29408"/>
    <lineage>
        <taxon>Bacteria</taxon>
        <taxon>Pseudomonadati</taxon>
        <taxon>Pseudomonadota</taxon>
        <taxon>Alphaproteobacteria</taxon>
        <taxon>Hyphomicrobiales</taxon>
        <taxon>Nitrobacteraceae</taxon>
        <taxon>Rhodoplanes</taxon>
    </lineage>
</organism>
<feature type="compositionally biased region" description="Pro residues" evidence="1">
    <location>
        <begin position="312"/>
        <end position="331"/>
    </location>
</feature>
<dbReference type="OrthoDB" id="8430112at2"/>
<feature type="signal peptide" evidence="2">
    <location>
        <begin position="1"/>
        <end position="39"/>
    </location>
</feature>
<proteinExistence type="predicted"/>
<evidence type="ECO:0008006" key="5">
    <source>
        <dbReference type="Google" id="ProtNLM"/>
    </source>
</evidence>
<evidence type="ECO:0000256" key="1">
    <source>
        <dbReference type="SAM" id="MobiDB-lite"/>
    </source>
</evidence>
<comment type="caution">
    <text evidence="3">The sequence shown here is derived from an EMBL/GenBank/DDBJ whole genome shotgun (WGS) entry which is preliminary data.</text>
</comment>
<gene>
    <name evidence="3" type="ORF">CH338_16720</name>
</gene>
<evidence type="ECO:0000313" key="4">
    <source>
        <dbReference type="Proteomes" id="UP000248863"/>
    </source>
</evidence>
<feature type="chain" id="PRO_5016464837" description="YARHG domain-containing protein" evidence="2">
    <location>
        <begin position="40"/>
        <end position="687"/>
    </location>
</feature>
<feature type="region of interest" description="Disordered" evidence="1">
    <location>
        <begin position="303"/>
        <end position="331"/>
    </location>
</feature>
<name>A0A327KE46_9BRAD</name>
<keyword evidence="4" id="KW-1185">Reference proteome</keyword>